<dbReference type="RefSeq" id="WP_109812943.1">
    <property type="nucleotide sequence ID" value="NZ_QGKU01000052.1"/>
</dbReference>
<dbReference type="Proteomes" id="UP000245680">
    <property type="component" value="Unassembled WGS sequence"/>
</dbReference>
<dbReference type="Pfam" id="PF01078">
    <property type="entry name" value="Mg_chelatase"/>
    <property type="match status" value="1"/>
</dbReference>
<accession>A0A2V2LCT9</accession>
<feature type="domain" description="AAA+ ATPase" evidence="2">
    <location>
        <begin position="208"/>
        <end position="390"/>
    </location>
</feature>
<protein>
    <submittedName>
        <fullName evidence="3">AAA family ATPase</fullName>
    </submittedName>
</protein>
<evidence type="ECO:0000313" key="3">
    <source>
        <dbReference type="EMBL" id="PWR01334.1"/>
    </source>
</evidence>
<dbReference type="SUPFAM" id="SSF52540">
    <property type="entry name" value="P-loop containing nucleoside triphosphate hydrolases"/>
    <property type="match status" value="1"/>
</dbReference>
<dbReference type="OrthoDB" id="9813147at2"/>
<dbReference type="InterPro" id="IPR004482">
    <property type="entry name" value="Mg_chelat-rel"/>
</dbReference>
<comment type="caution">
    <text evidence="3">The sequence shown here is derived from an EMBL/GenBank/DDBJ whole genome shotgun (WGS) entry which is preliminary data.</text>
</comment>
<dbReference type="NCBIfam" id="TIGR00368">
    <property type="entry name" value="YifB family Mg chelatase-like AAA ATPase"/>
    <property type="match status" value="1"/>
</dbReference>
<dbReference type="InterPro" id="IPR025158">
    <property type="entry name" value="Mg_chelat-rel_C"/>
</dbReference>
<comment type="similarity">
    <text evidence="1">Belongs to the Mg-chelatase subunits D/I family. ComM subfamily.</text>
</comment>
<dbReference type="InterPro" id="IPR003593">
    <property type="entry name" value="AAA+_ATPase"/>
</dbReference>
<gene>
    <name evidence="3" type="ORF">DKT77_17375</name>
</gene>
<dbReference type="AlphaFoldDB" id="A0A2V2LCT9"/>
<reference evidence="3 4" key="1">
    <citation type="submission" date="2018-05" db="EMBL/GenBank/DDBJ databases">
        <title>Rhodobacteraceae gen. nov., sp. nov. isolated from sea water.</title>
        <authorList>
            <person name="Ren Y."/>
        </authorList>
    </citation>
    <scope>NUCLEOTIDE SEQUENCE [LARGE SCALE GENOMIC DNA]</scope>
    <source>
        <strain evidence="3 4">TG-679</strain>
    </source>
</reference>
<dbReference type="PANTHER" id="PTHR32039">
    <property type="entry name" value="MAGNESIUM-CHELATASE SUBUNIT CHLI"/>
    <property type="match status" value="1"/>
</dbReference>
<evidence type="ECO:0000256" key="1">
    <source>
        <dbReference type="ARBA" id="ARBA00006354"/>
    </source>
</evidence>
<proteinExistence type="inferred from homology"/>
<dbReference type="EMBL" id="QGKU01000052">
    <property type="protein sequence ID" value="PWR01334.1"/>
    <property type="molecule type" value="Genomic_DNA"/>
</dbReference>
<organism evidence="3 4">
    <name type="scientific">Meridianimarinicoccus roseus</name>
    <dbReference type="NCBI Taxonomy" id="2072018"/>
    <lineage>
        <taxon>Bacteria</taxon>
        <taxon>Pseudomonadati</taxon>
        <taxon>Pseudomonadota</taxon>
        <taxon>Alphaproteobacteria</taxon>
        <taxon>Rhodobacterales</taxon>
        <taxon>Paracoccaceae</taxon>
        <taxon>Meridianimarinicoccus</taxon>
    </lineage>
</organism>
<dbReference type="SMART" id="SM00382">
    <property type="entry name" value="AAA"/>
    <property type="match status" value="1"/>
</dbReference>
<dbReference type="PANTHER" id="PTHR32039:SF7">
    <property type="entry name" value="COMPETENCE PROTEIN COMM"/>
    <property type="match status" value="1"/>
</dbReference>
<dbReference type="CDD" id="cd00009">
    <property type="entry name" value="AAA"/>
    <property type="match status" value="1"/>
</dbReference>
<evidence type="ECO:0000313" key="4">
    <source>
        <dbReference type="Proteomes" id="UP000245680"/>
    </source>
</evidence>
<dbReference type="Pfam" id="PF13541">
    <property type="entry name" value="ChlI"/>
    <property type="match status" value="1"/>
</dbReference>
<dbReference type="GO" id="GO:0005524">
    <property type="term" value="F:ATP binding"/>
    <property type="evidence" value="ECO:0007669"/>
    <property type="project" value="InterPro"/>
</dbReference>
<evidence type="ECO:0000259" key="2">
    <source>
        <dbReference type="SMART" id="SM00382"/>
    </source>
</evidence>
<dbReference type="InterPro" id="IPR027417">
    <property type="entry name" value="P-loop_NTPase"/>
</dbReference>
<keyword evidence="4" id="KW-1185">Reference proteome</keyword>
<dbReference type="Pfam" id="PF13335">
    <property type="entry name" value="Mg_chelatase_C"/>
    <property type="match status" value="1"/>
</dbReference>
<name>A0A2V2LCT9_9RHOB</name>
<dbReference type="InterPro" id="IPR020568">
    <property type="entry name" value="Ribosomal_Su5_D2-typ_SF"/>
</dbReference>
<sequence length="502" mass="52532">MIARAFTVAFEGLEARMVEVQCAVTPGLPAFSIVGLPDKAVSEARDRVRTALGAMSIALPSKRITVNLSPADLPKEGAHFDLPIALALMAALEILPREEIADTVALGEMSLDGVLHPVIGTLPAALAAAAEGRALLCPRACGREAAWVGAARVLAAASLAEVVRHFTGQVLLPDAEPGEVVTAPPGGDLRDVKGQERAKRALEIAAAGRHHLLMTGPPGSGKSMLAARLPGLLPPLGAAEALETSMVHSLAGLLDEGGISRTRPFRRPHHTASVASIVGGGKGAKPGEISLAHNGVLFLDELPEFPRGVLETLRQPIETGDVVVSRANAHCRYPARFLLVAAANPCRCGHMADPAQACARAPKCGSDYMGRISGPLMDRFDLRIEVPPVAFQDLDLPASGDDSRTVAARVAAARDVQAGRYAGHDGLRVNADAEGALLEDVATPDAAGRELLTRAADRFGLTARGYHRVLRVARTIADLESADRVGRTHVAEALGYRLSTLA</sequence>
<dbReference type="InterPro" id="IPR000523">
    <property type="entry name" value="Mg_chelatse_chII-like_cat_dom"/>
</dbReference>
<dbReference type="InterPro" id="IPR045006">
    <property type="entry name" value="CHLI-like"/>
</dbReference>
<dbReference type="Gene3D" id="3.30.230.10">
    <property type="match status" value="1"/>
</dbReference>
<dbReference type="Gene3D" id="3.40.50.300">
    <property type="entry name" value="P-loop containing nucleotide triphosphate hydrolases"/>
    <property type="match status" value="1"/>
</dbReference>
<dbReference type="InterPro" id="IPR014721">
    <property type="entry name" value="Ribsml_uS5_D2-typ_fold_subgr"/>
</dbReference>
<dbReference type="SUPFAM" id="SSF54211">
    <property type="entry name" value="Ribosomal protein S5 domain 2-like"/>
    <property type="match status" value="1"/>
</dbReference>